<dbReference type="SUPFAM" id="SSF50960">
    <property type="entry name" value="TolB, C-terminal domain"/>
    <property type="match status" value="1"/>
</dbReference>
<dbReference type="EMBL" id="SKBQ01000001">
    <property type="protein sequence ID" value="TPX15839.1"/>
    <property type="molecule type" value="Genomic_DNA"/>
</dbReference>
<feature type="repeat" description="WD" evidence="4">
    <location>
        <begin position="440"/>
        <end position="481"/>
    </location>
</feature>
<dbReference type="Gene3D" id="3.40.50.1820">
    <property type="entry name" value="alpha/beta hydrolase"/>
    <property type="match status" value="1"/>
</dbReference>
<organism evidence="6 7">
    <name type="scientific">Thyridium curvatum</name>
    <dbReference type="NCBI Taxonomy" id="1093900"/>
    <lineage>
        <taxon>Eukaryota</taxon>
        <taxon>Fungi</taxon>
        <taxon>Dikarya</taxon>
        <taxon>Ascomycota</taxon>
        <taxon>Pezizomycotina</taxon>
        <taxon>Sordariomycetes</taxon>
        <taxon>Sordariomycetidae</taxon>
        <taxon>Thyridiales</taxon>
        <taxon>Thyridiaceae</taxon>
        <taxon>Thyridium</taxon>
    </lineage>
</organism>
<protein>
    <recommendedName>
        <fullName evidence="5">AB hydrolase-1 domain-containing protein</fullName>
    </recommendedName>
</protein>
<name>A0A507BEY4_9PEZI</name>
<feature type="repeat" description="WD" evidence="4">
    <location>
        <begin position="484"/>
        <end position="525"/>
    </location>
</feature>
<dbReference type="GO" id="GO:0051015">
    <property type="term" value="F:actin filament binding"/>
    <property type="evidence" value="ECO:0007669"/>
    <property type="project" value="TreeGrafter"/>
</dbReference>
<dbReference type="PANTHER" id="PTHR19856:SF0">
    <property type="entry name" value="WD REPEAT-CONTAINING PROTEIN 1"/>
    <property type="match status" value="1"/>
</dbReference>
<feature type="domain" description="AB hydrolase-1" evidence="5">
    <location>
        <begin position="7"/>
        <end position="239"/>
    </location>
</feature>
<dbReference type="STRING" id="1093900.A0A507BEY4"/>
<sequence>MASRPTIIIIPGAWQQPPIWEEFCTALKGARYPTQLVALPSVGGEALPLAGLTEDVAAVRSYIGTSVAQGEEIILVCHCSGAIVGSNAVIGFDRPSRAGFGLAGGVIQMVFLAGFIALPGNSLLDVLGGEPLPWMHIQGDRVTGLAEMFPGIAFNDLSKQDQDRWAGQMTHTSITHFSGKTNYAPWDHGINCAYIFCLEDKVLPYDIQQNMADLLGSKSGRSVVKSSHYPFLSASSELLEALESVTRADSAVPRSMSITIDKILAAAPATTRGQPTQLSCDAKGERITYASGKSVFVRSIDNPAQCKQYTGHTAQTTVAKFAPSGFYIASGDASGMVRVWDAVEAVNTKGEYHIINGRINDIAWDGDSQRIIAVGDGRERFGHCITADSGNSVGEVSGHSKVVNAVSIRQQRPLRAATVSDDATMCFLHGAPFKFNSKASGLHKGFVFGSAFSPDGSLLVTVGADKRIQLYDGKTGEPTKEIGEGEHTGSIFAVSWAKDSKRFVTASADQTVKIWDVESGKVVQSWRLGEEGSVSIPDQQVGVVWPHGRSDGLIISVNLNGDLSYLVEGSDKPVKIVQGHNKSVTSLAAGSDGKGNSIWTGSFDGRVCHWDVGSGIGSVVDGQSHTNQVTQFAASSGRTYSVAWDDTLRIIDESAATFAGSSLKLTAQPKGIASTQDGRVFVALADGVAVYVKDQLASELKTSYTPTSIAASSSYVAVGGDDNAVHVYKADPSSHKLSEAHTISKSTAQISALAFSRDGAHLAAGNSSGKIYVFKAGGGDWPLATDRWSAHTARVTSIAWNEAGTHAVSGGLDTNVFVWSLAKPGSRVKALNAHKDGVNGVAWVEGGSKVASSGGDAAVKVWSVSGLQ</sequence>
<dbReference type="InterPro" id="IPR036322">
    <property type="entry name" value="WD40_repeat_dom_sf"/>
</dbReference>
<proteinExistence type="inferred from homology"/>
<dbReference type="FunFam" id="2.130.10.10:FF:000102">
    <property type="entry name" value="Actin-interacting protein 1"/>
    <property type="match status" value="1"/>
</dbReference>
<accession>A0A507BEY4</accession>
<keyword evidence="2" id="KW-0677">Repeat</keyword>
<evidence type="ECO:0000313" key="7">
    <source>
        <dbReference type="Proteomes" id="UP000319257"/>
    </source>
</evidence>
<evidence type="ECO:0000259" key="5">
    <source>
        <dbReference type="Pfam" id="PF12697"/>
    </source>
</evidence>
<dbReference type="AlphaFoldDB" id="A0A507BEY4"/>
<dbReference type="SUPFAM" id="SSF50978">
    <property type="entry name" value="WD40 repeat-like"/>
    <property type="match status" value="1"/>
</dbReference>
<evidence type="ECO:0000256" key="2">
    <source>
        <dbReference type="ARBA" id="ARBA00022737"/>
    </source>
</evidence>
<evidence type="ECO:0000313" key="6">
    <source>
        <dbReference type="EMBL" id="TPX15839.1"/>
    </source>
</evidence>
<dbReference type="GeneID" id="41967620"/>
<dbReference type="GO" id="GO:0030864">
    <property type="term" value="C:cortical actin cytoskeleton"/>
    <property type="evidence" value="ECO:0007669"/>
    <property type="project" value="TreeGrafter"/>
</dbReference>
<dbReference type="InterPro" id="IPR015943">
    <property type="entry name" value="WD40/YVTN_repeat-like_dom_sf"/>
</dbReference>
<dbReference type="FunFam" id="2.130.10.10:FF:000167">
    <property type="entry name" value="Actin-interacting protein 1"/>
    <property type="match status" value="1"/>
</dbReference>
<feature type="repeat" description="WD" evidence="4">
    <location>
        <begin position="577"/>
        <end position="612"/>
    </location>
</feature>
<dbReference type="Gene3D" id="2.130.10.10">
    <property type="entry name" value="YVTN repeat-like/Quinoprotein amine dehydrogenase"/>
    <property type="match status" value="2"/>
</dbReference>
<dbReference type="InterPro" id="IPR000073">
    <property type="entry name" value="AB_hydrolase_1"/>
</dbReference>
<dbReference type="Pfam" id="PF00400">
    <property type="entry name" value="WD40"/>
    <property type="match status" value="7"/>
</dbReference>
<dbReference type="SUPFAM" id="SSF53474">
    <property type="entry name" value="alpha/beta-Hydrolases"/>
    <property type="match status" value="1"/>
</dbReference>
<comment type="similarity">
    <text evidence="3">Belongs to the WD repeat AIP1 family.</text>
</comment>
<evidence type="ECO:0000256" key="4">
    <source>
        <dbReference type="PROSITE-ProRule" id="PRU00221"/>
    </source>
</evidence>
<dbReference type="FunCoup" id="A0A507BEY4">
    <property type="interactions" value="737"/>
</dbReference>
<keyword evidence="1 4" id="KW-0853">WD repeat</keyword>
<feature type="repeat" description="WD" evidence="4">
    <location>
        <begin position="788"/>
        <end position="821"/>
    </location>
</feature>
<keyword evidence="7" id="KW-1185">Reference proteome</keyword>
<feature type="repeat" description="WD" evidence="4">
    <location>
        <begin position="309"/>
        <end position="341"/>
    </location>
</feature>
<dbReference type="PROSITE" id="PS50294">
    <property type="entry name" value="WD_REPEATS_REGION"/>
    <property type="match status" value="4"/>
</dbReference>
<evidence type="ECO:0000256" key="1">
    <source>
        <dbReference type="ARBA" id="ARBA00022574"/>
    </source>
</evidence>
<dbReference type="InParanoid" id="A0A507BEY4"/>
<dbReference type="PRINTS" id="PR00320">
    <property type="entry name" value="GPROTEINBRPT"/>
</dbReference>
<feature type="repeat" description="WD" evidence="4">
    <location>
        <begin position="831"/>
        <end position="868"/>
    </location>
</feature>
<dbReference type="RefSeq" id="XP_030997550.1">
    <property type="nucleotide sequence ID" value="XM_031135833.1"/>
</dbReference>
<dbReference type="InterPro" id="IPR001680">
    <property type="entry name" value="WD40_rpt"/>
</dbReference>
<dbReference type="GO" id="GO:0030042">
    <property type="term" value="P:actin filament depolymerization"/>
    <property type="evidence" value="ECO:0007669"/>
    <property type="project" value="TreeGrafter"/>
</dbReference>
<comment type="caution">
    <text evidence="6">The sequence shown here is derived from an EMBL/GenBank/DDBJ whole genome shotgun (WGS) entry which is preliminary data.</text>
</comment>
<gene>
    <name evidence="6" type="ORF">E0L32_000173</name>
</gene>
<dbReference type="InterPro" id="IPR020472">
    <property type="entry name" value="WD40_PAC1"/>
</dbReference>
<reference evidence="6 7" key="1">
    <citation type="submission" date="2019-06" db="EMBL/GenBank/DDBJ databases">
        <title>Draft genome sequence of the filamentous fungus Phialemoniopsis curvata isolated from diesel fuel.</title>
        <authorList>
            <person name="Varaljay V.A."/>
            <person name="Lyon W.J."/>
            <person name="Crouch A.L."/>
            <person name="Drake C.E."/>
            <person name="Hollomon J.M."/>
            <person name="Nadeau L.J."/>
            <person name="Nunn H.S."/>
            <person name="Stevenson B.S."/>
            <person name="Bojanowski C.L."/>
            <person name="Crookes-Goodson W.J."/>
        </authorList>
    </citation>
    <scope>NUCLEOTIDE SEQUENCE [LARGE SCALE GENOMIC DNA]</scope>
    <source>
        <strain evidence="6 7">D216</strain>
    </source>
</reference>
<evidence type="ECO:0000256" key="3">
    <source>
        <dbReference type="ARBA" id="ARBA00038366"/>
    </source>
</evidence>
<dbReference type="Proteomes" id="UP000319257">
    <property type="component" value="Unassembled WGS sequence"/>
</dbReference>
<dbReference type="InterPro" id="IPR029058">
    <property type="entry name" value="AB_hydrolase_fold"/>
</dbReference>
<dbReference type="SMART" id="SM00320">
    <property type="entry name" value="WD40"/>
    <property type="match status" value="10"/>
</dbReference>
<dbReference type="PANTHER" id="PTHR19856">
    <property type="entry name" value="WD-REPEATCONTAINING PROTEIN WDR1"/>
    <property type="match status" value="1"/>
</dbReference>
<dbReference type="OrthoDB" id="2306at2759"/>
<dbReference type="PROSITE" id="PS50082">
    <property type="entry name" value="WD_REPEATS_2"/>
    <property type="match status" value="6"/>
</dbReference>
<dbReference type="Pfam" id="PF12697">
    <property type="entry name" value="Abhydrolase_6"/>
    <property type="match status" value="1"/>
</dbReference>